<sequence>MSPHFAATLRAYISDLDVIRVGDPDAPPLQTPDETILLYLNDAGRILITKNRASMPEHLRRHFAQGGKHWGILTIREGARLRDIIESLSIVEGASEAEDWINTIMWIPF</sequence>
<dbReference type="EMBL" id="LN890656">
    <property type="protein sequence ID" value="CUS05837.1"/>
    <property type="molecule type" value="Genomic_DNA"/>
</dbReference>
<keyword evidence="2" id="KW-1185">Reference proteome</keyword>
<organism evidence="1 2">
    <name type="scientific">Candidatus Promineifilum breve</name>
    <dbReference type="NCBI Taxonomy" id="1806508"/>
    <lineage>
        <taxon>Bacteria</taxon>
        <taxon>Bacillati</taxon>
        <taxon>Chloroflexota</taxon>
        <taxon>Ardenticatenia</taxon>
        <taxon>Candidatus Promineifilales</taxon>
        <taxon>Candidatus Promineifilaceae</taxon>
        <taxon>Candidatus Promineifilum</taxon>
    </lineage>
</organism>
<dbReference type="AlphaFoldDB" id="A0A170PJP9"/>
<protein>
    <submittedName>
        <fullName evidence="1">Uncharacterized protein</fullName>
    </submittedName>
</protein>
<reference evidence="1" key="1">
    <citation type="submission" date="2016-01" db="EMBL/GenBank/DDBJ databases">
        <authorList>
            <person name="Mcilroy J.S."/>
            <person name="Karst M S."/>
            <person name="Albertsen M."/>
        </authorList>
    </citation>
    <scope>NUCLEOTIDE SEQUENCE</scope>
    <source>
        <strain evidence="1">Cfx-K</strain>
    </source>
</reference>
<gene>
    <name evidence="1" type="ORF">CFX0092_B0303</name>
</gene>
<evidence type="ECO:0000313" key="1">
    <source>
        <dbReference type="EMBL" id="CUS05837.1"/>
    </source>
</evidence>
<evidence type="ECO:0000313" key="2">
    <source>
        <dbReference type="Proteomes" id="UP000215027"/>
    </source>
</evidence>
<proteinExistence type="predicted"/>
<dbReference type="KEGG" id="pbf:CFX0092_B0303"/>
<dbReference type="Proteomes" id="UP000215027">
    <property type="component" value="Chromosome II"/>
</dbReference>
<name>A0A170PJP9_9CHLR</name>
<accession>A0A170PJP9</accession>